<dbReference type="InterPro" id="IPR029056">
    <property type="entry name" value="Ribokinase-like"/>
</dbReference>
<keyword evidence="3 5" id="KW-0418">Kinase</keyword>
<dbReference type="PANTHER" id="PTHR43085">
    <property type="entry name" value="HEXOKINASE FAMILY MEMBER"/>
    <property type="match status" value="1"/>
</dbReference>
<sequence length="327" mass="35049">MRIAVTGSIATDHLMTFPGRFAEQLLAGRLDRVSLSFLADDLEVRRGGVAANIAFGLGVLGLRPLLVGAVGADFEPYRIRLKDHGVDTDSVRVSGTLHTARFVCTTDRDQNQIATFYTGAMAEAREIDLRETVARAGRLDLVLVSPDDPGAMLRHTRTCRELGIPFAADPSQQLARLDGGEVRALVEGARHLFTNEYETALLLEKTGWTHAQVLSRVGRWVTTHGDAGVRIRAEGERPLAVPAVPVRDVADPTGVGDAFRAGFLAGTLWGVPEKCAAQLGCAVAATVLGSVGTQEYVLDRESLVARVRETYGAGCTATLLAHLRALT</sequence>
<evidence type="ECO:0000259" key="4">
    <source>
        <dbReference type="Pfam" id="PF00294"/>
    </source>
</evidence>
<organism evidence="5 6">
    <name type="scientific">Streptomyces termitum</name>
    <dbReference type="NCBI Taxonomy" id="67368"/>
    <lineage>
        <taxon>Bacteria</taxon>
        <taxon>Bacillati</taxon>
        <taxon>Actinomycetota</taxon>
        <taxon>Actinomycetes</taxon>
        <taxon>Kitasatosporales</taxon>
        <taxon>Streptomycetaceae</taxon>
        <taxon>Streptomyces</taxon>
    </lineage>
</organism>
<dbReference type="PROSITE" id="PS00583">
    <property type="entry name" value="PFKB_KINASES_1"/>
    <property type="match status" value="1"/>
</dbReference>
<comment type="similarity">
    <text evidence="1">Belongs to the carbohydrate kinase PfkB family.</text>
</comment>
<dbReference type="InterPro" id="IPR002173">
    <property type="entry name" value="Carboh/pur_kinase_PfkB_CS"/>
</dbReference>
<evidence type="ECO:0000256" key="3">
    <source>
        <dbReference type="ARBA" id="ARBA00022777"/>
    </source>
</evidence>
<dbReference type="RefSeq" id="WP_189974375.1">
    <property type="nucleotide sequence ID" value="NZ_BMUL01000001.1"/>
</dbReference>
<dbReference type="InterPro" id="IPR050306">
    <property type="entry name" value="PfkB_Carbo_kinase"/>
</dbReference>
<dbReference type="PANTHER" id="PTHR43085:SF46">
    <property type="entry name" value="ADENOSINE KINASE"/>
    <property type="match status" value="1"/>
</dbReference>
<proteinExistence type="inferred from homology"/>
<dbReference type="CDD" id="cd01942">
    <property type="entry name" value="ribokinase_group_A"/>
    <property type="match status" value="1"/>
</dbReference>
<accession>A0A918W3N0</accession>
<dbReference type="Proteomes" id="UP000644020">
    <property type="component" value="Unassembled WGS sequence"/>
</dbReference>
<gene>
    <name evidence="5" type="ORF">GCM10010305_01700</name>
</gene>
<name>A0A918W3N0_9ACTN</name>
<dbReference type="SUPFAM" id="SSF53613">
    <property type="entry name" value="Ribokinase-like"/>
    <property type="match status" value="1"/>
</dbReference>
<reference evidence="5" key="2">
    <citation type="submission" date="2020-09" db="EMBL/GenBank/DDBJ databases">
        <authorList>
            <person name="Sun Q."/>
            <person name="Ohkuma M."/>
        </authorList>
    </citation>
    <scope>NUCLEOTIDE SEQUENCE</scope>
    <source>
        <strain evidence="5">JCM 4518</strain>
    </source>
</reference>
<evidence type="ECO:0000313" key="5">
    <source>
        <dbReference type="EMBL" id="GHA63910.1"/>
    </source>
</evidence>
<comment type="caution">
    <text evidence="5">The sequence shown here is derived from an EMBL/GenBank/DDBJ whole genome shotgun (WGS) entry which is preliminary data.</text>
</comment>
<dbReference type="EMBL" id="BMUL01000001">
    <property type="protein sequence ID" value="GHA63910.1"/>
    <property type="molecule type" value="Genomic_DNA"/>
</dbReference>
<reference evidence="5" key="1">
    <citation type="journal article" date="2014" name="Int. J. Syst. Evol. Microbiol.">
        <title>Complete genome sequence of Corynebacterium casei LMG S-19264T (=DSM 44701T), isolated from a smear-ripened cheese.</title>
        <authorList>
            <consortium name="US DOE Joint Genome Institute (JGI-PGF)"/>
            <person name="Walter F."/>
            <person name="Albersmeier A."/>
            <person name="Kalinowski J."/>
            <person name="Ruckert C."/>
        </authorList>
    </citation>
    <scope>NUCLEOTIDE SEQUENCE</scope>
    <source>
        <strain evidence="5">JCM 4518</strain>
    </source>
</reference>
<dbReference type="Gene3D" id="3.40.1190.20">
    <property type="match status" value="1"/>
</dbReference>
<dbReference type="Pfam" id="PF00294">
    <property type="entry name" value="PfkB"/>
    <property type="match status" value="1"/>
</dbReference>
<keyword evidence="2" id="KW-0808">Transferase</keyword>
<dbReference type="AlphaFoldDB" id="A0A918W3N0"/>
<dbReference type="InterPro" id="IPR011611">
    <property type="entry name" value="PfkB_dom"/>
</dbReference>
<protein>
    <submittedName>
        <fullName evidence="5">Kinase</fullName>
    </submittedName>
</protein>
<dbReference type="GO" id="GO:0016301">
    <property type="term" value="F:kinase activity"/>
    <property type="evidence" value="ECO:0007669"/>
    <property type="project" value="UniProtKB-KW"/>
</dbReference>
<feature type="domain" description="Carbohydrate kinase PfkB" evidence="4">
    <location>
        <begin position="25"/>
        <end position="295"/>
    </location>
</feature>
<evidence type="ECO:0000256" key="2">
    <source>
        <dbReference type="ARBA" id="ARBA00022679"/>
    </source>
</evidence>
<keyword evidence="6" id="KW-1185">Reference proteome</keyword>
<evidence type="ECO:0000256" key="1">
    <source>
        <dbReference type="ARBA" id="ARBA00010688"/>
    </source>
</evidence>
<evidence type="ECO:0000313" key="6">
    <source>
        <dbReference type="Proteomes" id="UP000644020"/>
    </source>
</evidence>